<keyword evidence="7" id="KW-1185">Reference proteome</keyword>
<keyword evidence="1" id="KW-0813">Transport</keyword>
<dbReference type="Gene3D" id="3.40.50.300">
    <property type="entry name" value="P-loop containing nucleotide triphosphate hydrolases"/>
    <property type="match status" value="1"/>
</dbReference>
<evidence type="ECO:0000259" key="5">
    <source>
        <dbReference type="PROSITE" id="PS50893"/>
    </source>
</evidence>
<dbReference type="HOGENOM" id="CLU_000604_1_22_12"/>
<dbReference type="STRING" id="573413.Spirs_1924"/>
<dbReference type="SUPFAM" id="SSF52540">
    <property type="entry name" value="P-loop containing nucleoside triphosphate hydrolases"/>
    <property type="match status" value="1"/>
</dbReference>
<comment type="similarity">
    <text evidence="4">Belongs to the ABC transporter superfamily. Macrolide exporter (TC 3.A.1.122) family.</text>
</comment>
<dbReference type="GO" id="GO:0016887">
    <property type="term" value="F:ATP hydrolysis activity"/>
    <property type="evidence" value="ECO:0007669"/>
    <property type="project" value="InterPro"/>
</dbReference>
<organism evidence="6 7">
    <name type="scientific">Sediminispirochaeta smaragdinae (strain DSM 11293 / JCM 15392 / SEBR 4228)</name>
    <name type="common">Spirochaeta smaragdinae</name>
    <dbReference type="NCBI Taxonomy" id="573413"/>
    <lineage>
        <taxon>Bacteria</taxon>
        <taxon>Pseudomonadati</taxon>
        <taxon>Spirochaetota</taxon>
        <taxon>Spirochaetia</taxon>
        <taxon>Spirochaetales</taxon>
        <taxon>Spirochaetaceae</taxon>
        <taxon>Sediminispirochaeta</taxon>
    </lineage>
</organism>
<evidence type="ECO:0000256" key="1">
    <source>
        <dbReference type="ARBA" id="ARBA00022448"/>
    </source>
</evidence>
<reference evidence="6 7" key="1">
    <citation type="journal article" date="2010" name="Stand. Genomic Sci.">
        <title>Complete genome sequence of Spirochaeta smaragdinae type strain (SEBR 4228).</title>
        <authorList>
            <person name="Mavromatis K."/>
            <person name="Yasawong M."/>
            <person name="Chertkov O."/>
            <person name="Lapidus A."/>
            <person name="Lucas S."/>
            <person name="Nolan M."/>
            <person name="Del Rio T.G."/>
            <person name="Tice H."/>
            <person name="Cheng J.F."/>
            <person name="Pitluck S."/>
            <person name="Liolios K."/>
            <person name="Ivanova N."/>
            <person name="Tapia R."/>
            <person name="Han C."/>
            <person name="Bruce D."/>
            <person name="Goodwin L."/>
            <person name="Pati A."/>
            <person name="Chen A."/>
            <person name="Palaniappan K."/>
            <person name="Land M."/>
            <person name="Hauser L."/>
            <person name="Chang Y.J."/>
            <person name="Jeffries C.D."/>
            <person name="Detter J.C."/>
            <person name="Rohde M."/>
            <person name="Brambilla E."/>
            <person name="Spring S."/>
            <person name="Goker M."/>
            <person name="Sikorski J."/>
            <person name="Woyke T."/>
            <person name="Bristow J."/>
            <person name="Eisen J.A."/>
            <person name="Markowitz V."/>
            <person name="Hugenholtz P."/>
            <person name="Klenk H.P."/>
            <person name="Kyrpides N.C."/>
        </authorList>
    </citation>
    <scope>NUCLEOTIDE SEQUENCE [LARGE SCALE GENOMIC DNA]</scope>
    <source>
        <strain evidence="7">DSM 11293 / JCM 15392 / SEBR 4228</strain>
    </source>
</reference>
<dbReference type="OrthoDB" id="9805538at2"/>
<evidence type="ECO:0000256" key="2">
    <source>
        <dbReference type="ARBA" id="ARBA00022741"/>
    </source>
</evidence>
<evidence type="ECO:0000313" key="6">
    <source>
        <dbReference type="EMBL" id="ADK81050.1"/>
    </source>
</evidence>
<dbReference type="PANTHER" id="PTHR42798">
    <property type="entry name" value="LIPOPROTEIN-RELEASING SYSTEM ATP-BINDING PROTEIN LOLD"/>
    <property type="match status" value="1"/>
</dbReference>
<dbReference type="AlphaFoldDB" id="E1R1A9"/>
<dbReference type="PANTHER" id="PTHR42798:SF7">
    <property type="entry name" value="ALPHA-D-RIBOSE 1-METHYLPHOSPHONATE 5-TRIPHOSPHATE SYNTHASE SUBUNIT PHNL"/>
    <property type="match status" value="1"/>
</dbReference>
<dbReference type="Proteomes" id="UP000002318">
    <property type="component" value="Chromosome"/>
</dbReference>
<dbReference type="KEGG" id="ssm:Spirs_1924"/>
<dbReference type="FunFam" id="3.40.50.300:FF:000032">
    <property type="entry name" value="Export ABC transporter ATP-binding protein"/>
    <property type="match status" value="1"/>
</dbReference>
<dbReference type="InterPro" id="IPR017871">
    <property type="entry name" value="ABC_transporter-like_CS"/>
</dbReference>
<dbReference type="InterPro" id="IPR003439">
    <property type="entry name" value="ABC_transporter-like_ATP-bd"/>
</dbReference>
<proteinExistence type="inferred from homology"/>
<feature type="domain" description="ABC transporter" evidence="5">
    <location>
        <begin position="5"/>
        <end position="229"/>
    </location>
</feature>
<dbReference type="InterPro" id="IPR003593">
    <property type="entry name" value="AAA+_ATPase"/>
</dbReference>
<dbReference type="GO" id="GO:0022857">
    <property type="term" value="F:transmembrane transporter activity"/>
    <property type="evidence" value="ECO:0007669"/>
    <property type="project" value="UniProtKB-ARBA"/>
</dbReference>
<sequence length="229" mass="25155">MNALVKVSGLKKVYKSGRELLTVFQDVSFELGEKRFVTLTGESGSGKSTLLHIIGGLDLPSEGRVEVGGERISEMSEQDLTNYRNQVIGFVFQFHYLLKEFTAVENVMLPAYMSGTPRLRARKWAEELIELVGLGNRREHYPSQLSGGEQQRVAVARALINHPSLILADEPTGNLDEKNSIIVTELLARIVREQGTTLLLVTHNPELAAMGEVRLALGGGALSIEEGRA</sequence>
<dbReference type="GO" id="GO:0098796">
    <property type="term" value="C:membrane protein complex"/>
    <property type="evidence" value="ECO:0007669"/>
    <property type="project" value="UniProtKB-ARBA"/>
</dbReference>
<dbReference type="eggNOG" id="COG1136">
    <property type="taxonomic scope" value="Bacteria"/>
</dbReference>
<evidence type="ECO:0000256" key="3">
    <source>
        <dbReference type="ARBA" id="ARBA00022840"/>
    </source>
</evidence>
<keyword evidence="3" id="KW-0067">ATP-binding</keyword>
<dbReference type="InterPro" id="IPR027417">
    <property type="entry name" value="P-loop_NTPase"/>
</dbReference>
<dbReference type="PROSITE" id="PS00211">
    <property type="entry name" value="ABC_TRANSPORTER_1"/>
    <property type="match status" value="1"/>
</dbReference>
<dbReference type="InterPro" id="IPR017911">
    <property type="entry name" value="MacB-like_ATP-bd"/>
</dbReference>
<protein>
    <submittedName>
        <fullName evidence="6">ABC transporter related protein</fullName>
    </submittedName>
</protein>
<dbReference type="CDD" id="cd03255">
    <property type="entry name" value="ABC_MJ0796_LolCDE_FtsE"/>
    <property type="match status" value="1"/>
</dbReference>
<dbReference type="Pfam" id="PF00005">
    <property type="entry name" value="ABC_tran"/>
    <property type="match status" value="1"/>
</dbReference>
<dbReference type="SMART" id="SM00382">
    <property type="entry name" value="AAA"/>
    <property type="match status" value="1"/>
</dbReference>
<dbReference type="EMBL" id="CP002116">
    <property type="protein sequence ID" value="ADK81050.1"/>
    <property type="molecule type" value="Genomic_DNA"/>
</dbReference>
<evidence type="ECO:0000256" key="4">
    <source>
        <dbReference type="ARBA" id="ARBA00038388"/>
    </source>
</evidence>
<name>E1R1A9_SEDSS</name>
<dbReference type="RefSeq" id="WP_013254514.1">
    <property type="nucleotide sequence ID" value="NC_014364.1"/>
</dbReference>
<dbReference type="GO" id="GO:0005524">
    <property type="term" value="F:ATP binding"/>
    <property type="evidence" value="ECO:0007669"/>
    <property type="project" value="UniProtKB-KW"/>
</dbReference>
<keyword evidence="2" id="KW-0547">Nucleotide-binding</keyword>
<evidence type="ECO:0000313" key="7">
    <source>
        <dbReference type="Proteomes" id="UP000002318"/>
    </source>
</evidence>
<gene>
    <name evidence="6" type="ordered locus">Spirs_1924</name>
</gene>
<dbReference type="PROSITE" id="PS50893">
    <property type="entry name" value="ABC_TRANSPORTER_2"/>
    <property type="match status" value="1"/>
</dbReference>
<accession>E1R1A9</accession>